<name>A0A9P9IS70_9HYPO</name>
<dbReference type="Pfam" id="PF04082">
    <property type="entry name" value="Fungal_trans"/>
    <property type="match status" value="1"/>
</dbReference>
<accession>A0A9P9IS70</accession>
<evidence type="ECO:0000256" key="4">
    <source>
        <dbReference type="ARBA" id="ARBA00022771"/>
    </source>
</evidence>
<dbReference type="InterPro" id="IPR051059">
    <property type="entry name" value="VerF-like"/>
</dbReference>
<keyword evidence="5" id="KW-0862">Zinc</keyword>
<gene>
    <name evidence="9" type="ORF">EDB81DRAFT_871769</name>
</gene>
<dbReference type="OrthoDB" id="10018191at2759"/>
<feature type="domain" description="Xylanolytic transcriptional activator regulatory" evidence="8">
    <location>
        <begin position="100"/>
        <end position="321"/>
    </location>
</feature>
<dbReference type="PANTHER" id="PTHR40626:SF7">
    <property type="entry name" value="TRANSCRIPTION FACTOR, PUTATIVE (AFU_ORTHOLOGUE AFUA_1G04110)-RELATED"/>
    <property type="match status" value="1"/>
</dbReference>
<evidence type="ECO:0000256" key="3">
    <source>
        <dbReference type="ARBA" id="ARBA00022737"/>
    </source>
</evidence>
<evidence type="ECO:0000256" key="1">
    <source>
        <dbReference type="ARBA" id="ARBA00004123"/>
    </source>
</evidence>
<organism evidence="9 10">
    <name type="scientific">Dactylonectria macrodidyma</name>
    <dbReference type="NCBI Taxonomy" id="307937"/>
    <lineage>
        <taxon>Eukaryota</taxon>
        <taxon>Fungi</taxon>
        <taxon>Dikarya</taxon>
        <taxon>Ascomycota</taxon>
        <taxon>Pezizomycotina</taxon>
        <taxon>Sordariomycetes</taxon>
        <taxon>Hypocreomycetidae</taxon>
        <taxon>Hypocreales</taxon>
        <taxon>Nectriaceae</taxon>
        <taxon>Dactylonectria</taxon>
    </lineage>
</organism>
<evidence type="ECO:0000256" key="2">
    <source>
        <dbReference type="ARBA" id="ARBA00022723"/>
    </source>
</evidence>
<protein>
    <submittedName>
        <fullName evidence="9">Fungal-specific transcription factor domain-containing protein</fullName>
    </submittedName>
</protein>
<evidence type="ECO:0000256" key="5">
    <source>
        <dbReference type="ARBA" id="ARBA00022833"/>
    </source>
</evidence>
<feature type="compositionally biased region" description="Polar residues" evidence="7">
    <location>
        <begin position="72"/>
        <end position="85"/>
    </location>
</feature>
<comment type="caution">
    <text evidence="9">The sequence shown here is derived from an EMBL/GenBank/DDBJ whole genome shotgun (WGS) entry which is preliminary data.</text>
</comment>
<dbReference type="PANTHER" id="PTHR40626">
    <property type="entry name" value="MIP31509P"/>
    <property type="match status" value="1"/>
</dbReference>
<dbReference type="GO" id="GO:0005634">
    <property type="term" value="C:nucleus"/>
    <property type="evidence" value="ECO:0007669"/>
    <property type="project" value="UniProtKB-SubCell"/>
</dbReference>
<keyword evidence="3" id="KW-0677">Repeat</keyword>
<evidence type="ECO:0000259" key="8">
    <source>
        <dbReference type="Pfam" id="PF04082"/>
    </source>
</evidence>
<evidence type="ECO:0000256" key="7">
    <source>
        <dbReference type="SAM" id="MobiDB-lite"/>
    </source>
</evidence>
<reference evidence="9" key="1">
    <citation type="journal article" date="2021" name="Nat. Commun.">
        <title>Genetic determinants of endophytism in the Arabidopsis root mycobiome.</title>
        <authorList>
            <person name="Mesny F."/>
            <person name="Miyauchi S."/>
            <person name="Thiergart T."/>
            <person name="Pickel B."/>
            <person name="Atanasova L."/>
            <person name="Karlsson M."/>
            <person name="Huettel B."/>
            <person name="Barry K.W."/>
            <person name="Haridas S."/>
            <person name="Chen C."/>
            <person name="Bauer D."/>
            <person name="Andreopoulos W."/>
            <person name="Pangilinan J."/>
            <person name="LaButti K."/>
            <person name="Riley R."/>
            <person name="Lipzen A."/>
            <person name="Clum A."/>
            <person name="Drula E."/>
            <person name="Henrissat B."/>
            <person name="Kohler A."/>
            <person name="Grigoriev I.V."/>
            <person name="Martin F.M."/>
            <person name="Hacquard S."/>
        </authorList>
    </citation>
    <scope>NUCLEOTIDE SEQUENCE</scope>
    <source>
        <strain evidence="9">MPI-CAGE-AT-0147</strain>
    </source>
</reference>
<dbReference type="InterPro" id="IPR007219">
    <property type="entry name" value="XnlR_reg_dom"/>
</dbReference>
<dbReference type="CDD" id="cd12148">
    <property type="entry name" value="fungal_TF_MHR"/>
    <property type="match status" value="1"/>
</dbReference>
<dbReference type="Proteomes" id="UP000738349">
    <property type="component" value="Unassembled WGS sequence"/>
</dbReference>
<keyword evidence="2" id="KW-0479">Metal-binding</keyword>
<keyword evidence="10" id="KW-1185">Reference proteome</keyword>
<feature type="region of interest" description="Disordered" evidence="7">
    <location>
        <begin position="61"/>
        <end position="85"/>
    </location>
</feature>
<dbReference type="GO" id="GO:0000978">
    <property type="term" value="F:RNA polymerase II cis-regulatory region sequence-specific DNA binding"/>
    <property type="evidence" value="ECO:0007669"/>
    <property type="project" value="InterPro"/>
</dbReference>
<keyword evidence="6" id="KW-0539">Nucleus</keyword>
<sequence>MRQLWEKVIHHKSDNIFTAPQASAYEFTHAAPNRRQTSPRSMDEECRTRLAQHCKELDESFPYGKSIDDETQTTPRSSLTGSPDASDNTFPTLEILDSSLDFFFQFFHPILPFMHKSTFDPRNTPSPLLLAMCLVGLSYVDRLRTRAFVSRYLNKLMQSCVDDMASQALGQCTVSDLLATLASTLMVVYLALGFRDEIDQSQAYMLCAQMLSIADKQGLFAANQGDDPTLQLRQGPSDPEGFWKAWTRVESVKRLIFCFVWLDMAYARLMNTAGVIEIDKVELHLPCDDALFDGPTSAAFLQAVQQGAQLTMQRMKFRNFYATSTPPLNDTSTQILLRGLYLRVIAVRTKLSGQESQYSDLHPASHIEALAAVDSGIKDIITDILLLPSTQASVLKSRNRMNALGWHYLCITLTADMDLLEAASGRDGLEAASAALVQVVRWSRSASARRAVLHAAQVFEILDSSRIRESYLTRPDLVLFVSALVISQYILVSDQKEGRFDANPSRSPFELLQNIDWTVVGDEGLVTANETIPDRAMINGDPPLATSNAARQFIQLGGPISFAGEIPSCGSVSARKIVRKFAHLMAGFGTWDESGYSELLSIMCDSVLNGHV</sequence>
<keyword evidence="4" id="KW-0863">Zinc-finger</keyword>
<dbReference type="GO" id="GO:0006351">
    <property type="term" value="P:DNA-templated transcription"/>
    <property type="evidence" value="ECO:0007669"/>
    <property type="project" value="InterPro"/>
</dbReference>
<dbReference type="AlphaFoldDB" id="A0A9P9IS70"/>
<dbReference type="GO" id="GO:0008270">
    <property type="term" value="F:zinc ion binding"/>
    <property type="evidence" value="ECO:0007669"/>
    <property type="project" value="UniProtKB-KW"/>
</dbReference>
<dbReference type="GO" id="GO:0000785">
    <property type="term" value="C:chromatin"/>
    <property type="evidence" value="ECO:0007669"/>
    <property type="project" value="TreeGrafter"/>
</dbReference>
<evidence type="ECO:0000313" key="10">
    <source>
        <dbReference type="Proteomes" id="UP000738349"/>
    </source>
</evidence>
<comment type="subcellular location">
    <subcellularLocation>
        <location evidence="1">Nucleus</location>
    </subcellularLocation>
</comment>
<proteinExistence type="predicted"/>
<evidence type="ECO:0000256" key="6">
    <source>
        <dbReference type="ARBA" id="ARBA00023242"/>
    </source>
</evidence>
<evidence type="ECO:0000313" key="9">
    <source>
        <dbReference type="EMBL" id="KAH7129139.1"/>
    </source>
</evidence>
<dbReference type="EMBL" id="JAGMUV010000018">
    <property type="protein sequence ID" value="KAH7129139.1"/>
    <property type="molecule type" value="Genomic_DNA"/>
</dbReference>
<dbReference type="GO" id="GO:0000981">
    <property type="term" value="F:DNA-binding transcription factor activity, RNA polymerase II-specific"/>
    <property type="evidence" value="ECO:0007669"/>
    <property type="project" value="InterPro"/>
</dbReference>